<dbReference type="Pfam" id="PF12889">
    <property type="entry name" value="DUF3829"/>
    <property type="match status" value="1"/>
</dbReference>
<evidence type="ECO:0000313" key="3">
    <source>
        <dbReference type="Proteomes" id="UP000269208"/>
    </source>
</evidence>
<reference evidence="2 3" key="1">
    <citation type="submission" date="2018-12" db="EMBL/GenBank/DDBJ databases">
        <authorList>
            <consortium name="Pathogen Informatics"/>
        </authorList>
    </citation>
    <scope>NUCLEOTIDE SEQUENCE [LARGE SCALE GENOMIC DNA]</scope>
    <source>
        <strain evidence="2 3">NCTC6754</strain>
    </source>
</reference>
<name>A0A3S4LPM1_SALET</name>
<proteinExistence type="predicted"/>
<evidence type="ECO:0000256" key="1">
    <source>
        <dbReference type="SAM" id="SignalP"/>
    </source>
</evidence>
<dbReference type="InterPro" id="IPR024291">
    <property type="entry name" value="DUF3829"/>
</dbReference>
<dbReference type="AlphaFoldDB" id="A0A3S4LPM1"/>
<keyword evidence="1" id="KW-0732">Signal</keyword>
<organism evidence="2 3">
    <name type="scientific">Salmonella enterica I</name>
    <dbReference type="NCBI Taxonomy" id="59201"/>
    <lineage>
        <taxon>Bacteria</taxon>
        <taxon>Pseudomonadati</taxon>
        <taxon>Pseudomonadota</taxon>
        <taxon>Gammaproteobacteria</taxon>
        <taxon>Enterobacterales</taxon>
        <taxon>Enterobacteriaceae</taxon>
        <taxon>Salmonella</taxon>
    </lineage>
</organism>
<dbReference type="Proteomes" id="UP000269208">
    <property type="component" value="Chromosome"/>
</dbReference>
<feature type="signal peptide" evidence="1">
    <location>
        <begin position="1"/>
        <end position="21"/>
    </location>
</feature>
<gene>
    <name evidence="2" type="primary">SBOV41161_2</name>
    <name evidence="2" type="ORF">NCTC6754_01488</name>
</gene>
<feature type="chain" id="PRO_5018724225" description="Lipoprotein" evidence="1">
    <location>
        <begin position="22"/>
        <end position="161"/>
    </location>
</feature>
<dbReference type="PROSITE" id="PS51257">
    <property type="entry name" value="PROKAR_LIPOPROTEIN"/>
    <property type="match status" value="1"/>
</dbReference>
<evidence type="ECO:0000313" key="2">
    <source>
        <dbReference type="EMBL" id="VEB51763.1"/>
    </source>
</evidence>
<dbReference type="EMBL" id="LR134190">
    <property type="protein sequence ID" value="VEB51763.1"/>
    <property type="molecule type" value="Genomic_DNA"/>
</dbReference>
<sequence length="161" mass="18433">MKRNLLSSAIIIALMTLGATGCDDNNVKNRGDAGRQQSACDASAFSDAGNAIWRKSSAALSSEARNGKLSPRWRNQKRQLSRRLTLKKFYSEKMDVYIDCFNKLQLPVQHSLARYADWVKDFKKRSDREREPGLWHLWYYGVLHNELPERDETGGRLNAIT</sequence>
<evidence type="ECO:0008006" key="4">
    <source>
        <dbReference type="Google" id="ProtNLM"/>
    </source>
</evidence>
<protein>
    <recommendedName>
        <fullName evidence="4">Lipoprotein</fullName>
    </recommendedName>
</protein>
<accession>A0A3S4LPM1</accession>